<evidence type="ECO:0008006" key="4">
    <source>
        <dbReference type="Google" id="ProtNLM"/>
    </source>
</evidence>
<evidence type="ECO:0000313" key="3">
    <source>
        <dbReference type="Proteomes" id="UP000184749"/>
    </source>
</evidence>
<feature type="compositionally biased region" description="Gly residues" evidence="1">
    <location>
        <begin position="199"/>
        <end position="208"/>
    </location>
</feature>
<dbReference type="RefSeq" id="WP_074067533.1">
    <property type="nucleotide sequence ID" value="NZ_CP017101.1"/>
</dbReference>
<organism evidence="2 3">
    <name type="scientific">Rhizobium gallicum</name>
    <dbReference type="NCBI Taxonomy" id="56730"/>
    <lineage>
        <taxon>Bacteria</taxon>
        <taxon>Pseudomonadati</taxon>
        <taxon>Pseudomonadota</taxon>
        <taxon>Alphaproteobacteria</taxon>
        <taxon>Hyphomicrobiales</taxon>
        <taxon>Rhizobiaceae</taxon>
        <taxon>Rhizobium/Agrobacterium group</taxon>
        <taxon>Rhizobium</taxon>
    </lineage>
</organism>
<dbReference type="EMBL" id="CP017101">
    <property type="protein sequence ID" value="APO67244.1"/>
    <property type="molecule type" value="Genomic_DNA"/>
</dbReference>
<dbReference type="AlphaFoldDB" id="A0A1L5NH96"/>
<name>A0A1L5NH96_9HYPH</name>
<reference evidence="2 3" key="1">
    <citation type="submission" date="2016-09" db="EMBL/GenBank/DDBJ databases">
        <title>The complete genome sequences of Rhizobium gallicum, symbiovars gallicum and phaseoli, symbionts associated to common bean (Phaseolus vulgaris).</title>
        <authorList>
            <person name="Bustos P."/>
            <person name="Santamaria R.I."/>
            <person name="Perez-Carrascal O.M."/>
            <person name="Juarez S."/>
            <person name="Lozano L."/>
            <person name="Martinez-Flores I."/>
            <person name="Martinez-Romero E."/>
            <person name="Cevallos M."/>
            <person name="Romero D."/>
            <person name="Davila G."/>
            <person name="Gonzalez V."/>
        </authorList>
    </citation>
    <scope>NUCLEOTIDE SEQUENCE [LARGE SCALE GENOMIC DNA]</scope>
    <source>
        <strain evidence="2 3">IE4872</strain>
    </source>
</reference>
<protein>
    <recommendedName>
        <fullName evidence="4">Helix-turn-helix domain-containing protein</fullName>
    </recommendedName>
</protein>
<evidence type="ECO:0000256" key="1">
    <source>
        <dbReference type="SAM" id="MobiDB-lite"/>
    </source>
</evidence>
<gene>
    <name evidence="2" type="ORF">IE4872_CH01602</name>
</gene>
<evidence type="ECO:0000313" key="2">
    <source>
        <dbReference type="EMBL" id="APO67244.1"/>
    </source>
</evidence>
<accession>A0A1L5NH96</accession>
<feature type="region of interest" description="Disordered" evidence="1">
    <location>
        <begin position="186"/>
        <end position="228"/>
    </location>
</feature>
<proteinExistence type="predicted"/>
<feature type="region of interest" description="Disordered" evidence="1">
    <location>
        <begin position="1"/>
        <end position="28"/>
    </location>
</feature>
<dbReference type="STRING" id="56730.IE4872_CH01602"/>
<sequence>MTFQTHKPQTKETSRFAPAGFDPGAIDPPWAEGGDWRLGKGRRKVIEAVPSVTLHWPSTMPQRRDIVKAWHALAMAEIDRANISFRLMAVLKDFVHWKTGLIFPTNATLADRAGNCSERTVSRLIGQYEQIGIIRLRFGWRRSKTGKWLQTRIIFMTLPKSLGFPSKLPHLEDEDQDVEIRIDNGGLGDQPSEVPGHIDTGGLGGIDNGGLSTNERHSEVNAGGDDAA</sequence>
<dbReference type="Proteomes" id="UP000184749">
    <property type="component" value="Chromosome"/>
</dbReference>